<organism evidence="4 5">
    <name type="scientific">Mastacembelus armatus</name>
    <name type="common">zig-zag eel</name>
    <dbReference type="NCBI Taxonomy" id="205130"/>
    <lineage>
        <taxon>Eukaryota</taxon>
        <taxon>Metazoa</taxon>
        <taxon>Chordata</taxon>
        <taxon>Craniata</taxon>
        <taxon>Vertebrata</taxon>
        <taxon>Euteleostomi</taxon>
        <taxon>Actinopterygii</taxon>
        <taxon>Neopterygii</taxon>
        <taxon>Teleostei</taxon>
        <taxon>Neoteleostei</taxon>
        <taxon>Acanthomorphata</taxon>
        <taxon>Anabantaria</taxon>
        <taxon>Synbranchiformes</taxon>
        <taxon>Mastacembelidae</taxon>
        <taxon>Mastacembelus</taxon>
    </lineage>
</organism>
<dbReference type="GeneTree" id="ENSGT01100000263473"/>
<dbReference type="InterPro" id="IPR016187">
    <property type="entry name" value="CTDL_fold"/>
</dbReference>
<protein>
    <recommendedName>
        <fullName evidence="3">C-type lectin domain-containing protein</fullName>
    </recommendedName>
</protein>
<dbReference type="PROSITE" id="PS00615">
    <property type="entry name" value="C_TYPE_LECTIN_1"/>
    <property type="match status" value="1"/>
</dbReference>
<dbReference type="AlphaFoldDB" id="A0A3Q3KUW2"/>
<dbReference type="PROSITE" id="PS50041">
    <property type="entry name" value="C_TYPE_LECTIN_2"/>
    <property type="match status" value="1"/>
</dbReference>
<dbReference type="Pfam" id="PF00059">
    <property type="entry name" value="Lectin_C"/>
    <property type="match status" value="1"/>
</dbReference>
<dbReference type="InterPro" id="IPR016186">
    <property type="entry name" value="C-type_lectin-like/link_sf"/>
</dbReference>
<dbReference type="Ensembl" id="ENSMAMT00000005312.2">
    <property type="protein sequence ID" value="ENSMAMP00000005177.2"/>
    <property type="gene ID" value="ENSMAMG00000003482.2"/>
</dbReference>
<evidence type="ECO:0000313" key="4">
    <source>
        <dbReference type="Ensembl" id="ENSMAMP00000005177.2"/>
    </source>
</evidence>
<keyword evidence="2" id="KW-0732">Signal</keyword>
<dbReference type="InParanoid" id="A0A3Q3KUW2"/>
<accession>A0A3Q3KUW2</accession>
<proteinExistence type="predicted"/>
<dbReference type="PANTHER" id="PTHR45784">
    <property type="entry name" value="C-TYPE LECTIN DOMAIN FAMILY 20 MEMBER A-RELATED"/>
    <property type="match status" value="1"/>
</dbReference>
<reference evidence="4" key="1">
    <citation type="submission" date="2025-08" db="UniProtKB">
        <authorList>
            <consortium name="Ensembl"/>
        </authorList>
    </citation>
    <scope>IDENTIFICATION</scope>
</reference>
<dbReference type="PANTHER" id="PTHR45784:SF3">
    <property type="entry name" value="C-TYPE LECTIN DOMAIN FAMILY 4 MEMBER K-LIKE-RELATED"/>
    <property type="match status" value="1"/>
</dbReference>
<evidence type="ECO:0000256" key="2">
    <source>
        <dbReference type="SAM" id="SignalP"/>
    </source>
</evidence>
<name>A0A3Q3KUW2_9TELE</name>
<keyword evidence="1" id="KW-1015">Disulfide bond</keyword>
<evidence type="ECO:0000259" key="3">
    <source>
        <dbReference type="PROSITE" id="PS50041"/>
    </source>
</evidence>
<dbReference type="SUPFAM" id="SSF56436">
    <property type="entry name" value="C-type lectin-like"/>
    <property type="match status" value="1"/>
</dbReference>
<feature type="domain" description="C-type lectin" evidence="3">
    <location>
        <begin position="32"/>
        <end position="142"/>
    </location>
</feature>
<dbReference type="Gene3D" id="3.10.100.10">
    <property type="entry name" value="Mannose-Binding Protein A, subunit A"/>
    <property type="match status" value="1"/>
</dbReference>
<dbReference type="Proteomes" id="UP000261640">
    <property type="component" value="Unplaced"/>
</dbReference>
<dbReference type="SMART" id="SM00034">
    <property type="entry name" value="CLECT"/>
    <property type="match status" value="1"/>
</dbReference>
<evidence type="ECO:0000313" key="5">
    <source>
        <dbReference type="Proteomes" id="UP000261640"/>
    </source>
</evidence>
<feature type="signal peptide" evidence="2">
    <location>
        <begin position="1"/>
        <end position="27"/>
    </location>
</feature>
<feature type="chain" id="PRO_5030080897" description="C-type lectin domain-containing protein" evidence="2">
    <location>
        <begin position="28"/>
        <end position="176"/>
    </location>
</feature>
<keyword evidence="5" id="KW-1185">Reference proteome</keyword>
<reference evidence="4" key="2">
    <citation type="submission" date="2025-09" db="UniProtKB">
        <authorList>
            <consortium name="Ensembl"/>
        </authorList>
    </citation>
    <scope>IDENTIFICATION</scope>
</reference>
<sequence length="176" mass="20520">MYSDSIIMMKILLVVFYLSGWNIPTCCFPRQYHYVPDKKNWTEAQTYCRQTYTDLATIDNSEELKQFLNISTAGYSSDVWIGLYSKVNWRWSDGYNGNGAEYRKWAKAQPDFYGASQYCVNAANSGLWWDDDCRVAYPFICSRAEPRICHHQRKNELVQGSEVLQGQLHRPGHCEE</sequence>
<dbReference type="STRING" id="205130.ENSMAMP00000005177"/>
<evidence type="ECO:0000256" key="1">
    <source>
        <dbReference type="ARBA" id="ARBA00023157"/>
    </source>
</evidence>
<dbReference type="InterPro" id="IPR001304">
    <property type="entry name" value="C-type_lectin-like"/>
</dbReference>
<dbReference type="InterPro" id="IPR018378">
    <property type="entry name" value="C-type_lectin_CS"/>
</dbReference>